<evidence type="ECO:0000256" key="2">
    <source>
        <dbReference type="ARBA" id="ARBA00005062"/>
    </source>
</evidence>
<evidence type="ECO:0000256" key="5">
    <source>
        <dbReference type="ARBA" id="ARBA00013376"/>
    </source>
</evidence>
<dbReference type="InterPro" id="IPR036291">
    <property type="entry name" value="NAD(P)-bd_dom_sf"/>
</dbReference>
<keyword evidence="7" id="KW-0791">Threonine biosynthesis</keyword>
<comment type="pathway">
    <text evidence="2">Amino-acid biosynthesis; L-methionine biosynthesis via de novo pathway; L-homoserine from L-aspartate: step 3/3.</text>
</comment>
<keyword evidence="13" id="KW-1185">Reference proteome</keyword>
<protein>
    <recommendedName>
        <fullName evidence="5">Homoserine dehydrogenase</fullName>
        <ecNumber evidence="4">1.1.1.3</ecNumber>
    </recommendedName>
</protein>
<proteinExistence type="inferred from homology"/>
<dbReference type="SUPFAM" id="SSF55347">
    <property type="entry name" value="Glyceraldehyde-3-phosphate dehydrogenase-like, C-terminal domain"/>
    <property type="match status" value="1"/>
</dbReference>
<dbReference type="Pfam" id="PF00742">
    <property type="entry name" value="Homoserine_dh"/>
    <property type="match status" value="1"/>
</dbReference>
<organism evidence="12 13">
    <name type="scientific">Pontibacter aydingkolensis</name>
    <dbReference type="NCBI Taxonomy" id="1911536"/>
    <lineage>
        <taxon>Bacteria</taxon>
        <taxon>Pseudomonadati</taxon>
        <taxon>Bacteroidota</taxon>
        <taxon>Cytophagia</taxon>
        <taxon>Cytophagales</taxon>
        <taxon>Hymenobacteraceae</taxon>
        <taxon>Pontibacter</taxon>
    </lineage>
</organism>
<comment type="similarity">
    <text evidence="3">Belongs to the homoserine dehydrogenase family.</text>
</comment>
<dbReference type="SUPFAM" id="SSF51735">
    <property type="entry name" value="NAD(P)-binding Rossmann-fold domains"/>
    <property type="match status" value="1"/>
</dbReference>
<evidence type="ECO:0000313" key="13">
    <source>
        <dbReference type="Proteomes" id="UP000813018"/>
    </source>
</evidence>
<feature type="domain" description="Homoserine dehydrogenase catalytic" evidence="10">
    <location>
        <begin position="130"/>
        <end position="308"/>
    </location>
</feature>
<evidence type="ECO:0000256" key="8">
    <source>
        <dbReference type="ARBA" id="ARBA00023002"/>
    </source>
</evidence>
<dbReference type="PANTHER" id="PTHR43331:SF1">
    <property type="entry name" value="HOMOSERINE DEHYDROGENASE"/>
    <property type="match status" value="1"/>
</dbReference>
<feature type="domain" description="Aspartate/homoserine dehydrogenase NAD-binding" evidence="11">
    <location>
        <begin position="12"/>
        <end position="121"/>
    </location>
</feature>
<evidence type="ECO:0000256" key="4">
    <source>
        <dbReference type="ARBA" id="ARBA00013213"/>
    </source>
</evidence>
<evidence type="ECO:0000256" key="3">
    <source>
        <dbReference type="ARBA" id="ARBA00006753"/>
    </source>
</evidence>
<dbReference type="Gene3D" id="3.40.50.720">
    <property type="entry name" value="NAD(P)-binding Rossmann-like Domain"/>
    <property type="match status" value="1"/>
</dbReference>
<evidence type="ECO:0000256" key="1">
    <source>
        <dbReference type="ARBA" id="ARBA00005056"/>
    </source>
</evidence>
<dbReference type="RefSeq" id="WP_219878668.1">
    <property type="nucleotide sequence ID" value="NZ_JAHYXK010000019.1"/>
</dbReference>
<dbReference type="InterPro" id="IPR005106">
    <property type="entry name" value="Asp/hSer_DH_NAD-bd"/>
</dbReference>
<dbReference type="Gene3D" id="3.30.360.10">
    <property type="entry name" value="Dihydrodipicolinate Reductase, domain 2"/>
    <property type="match status" value="1"/>
</dbReference>
<evidence type="ECO:0000313" key="12">
    <source>
        <dbReference type="EMBL" id="MBW7468798.1"/>
    </source>
</evidence>
<comment type="pathway">
    <text evidence="1">Amino-acid biosynthesis; L-threonine biosynthesis; L-threonine from L-aspartate: step 3/5.</text>
</comment>
<keyword evidence="6" id="KW-0028">Amino-acid biosynthesis</keyword>
<dbReference type="GO" id="GO:0004412">
    <property type="term" value="F:homoserine dehydrogenase activity"/>
    <property type="evidence" value="ECO:0007669"/>
    <property type="project" value="UniProtKB-EC"/>
</dbReference>
<comment type="caution">
    <text evidence="12">The sequence shown here is derived from an EMBL/GenBank/DDBJ whole genome shotgun (WGS) entry which is preliminary data.</text>
</comment>
<evidence type="ECO:0000256" key="7">
    <source>
        <dbReference type="ARBA" id="ARBA00022697"/>
    </source>
</evidence>
<dbReference type="EMBL" id="JAHYXK010000019">
    <property type="protein sequence ID" value="MBW7468798.1"/>
    <property type="molecule type" value="Genomic_DNA"/>
</dbReference>
<sequence length="419" mass="46098">MKRKELNIGLFGFGCVGYGLFEVLHKTPGLKTTIKKICVKQAGKARPIPAENFTLNKYDILDDPSINVVVELIDDADAAFEIVSEALKKGKAVVSANKKMIAEHFNELLELQRLYNAPLLYEAACCASIPIIRNLEEYYDTDLLTSVEGIVNGSCNYILSRIFSDNLDYTIALAEAQAQGYAESDPSLDTGGSDAKYKLLLLIAHAFGLVLNPEDIFTLGIDRIGNTELQYAREKGYKIKLVAQAIKNADNSISFFVIPKFVSPDSRLYAVDDAFNGVITHTSFAETQFFVGKGAGAYPTASAVLSDLSALTYDYRYEYKKLHQVDAVASNEDRLLSILLTGSHDLSLYFDLFKSIEETCTRRDGSYVIGTLTLSSLKLLIKEPTVSVVLRNIEVEDKAEATAVFAGVELLDTVLGQEI</sequence>
<dbReference type="PANTHER" id="PTHR43331">
    <property type="entry name" value="HOMOSERINE DEHYDROGENASE"/>
    <property type="match status" value="1"/>
</dbReference>
<evidence type="ECO:0000256" key="9">
    <source>
        <dbReference type="ARBA" id="ARBA00023167"/>
    </source>
</evidence>
<dbReference type="Proteomes" id="UP000813018">
    <property type="component" value="Unassembled WGS sequence"/>
</dbReference>
<evidence type="ECO:0000256" key="6">
    <source>
        <dbReference type="ARBA" id="ARBA00022605"/>
    </source>
</evidence>
<dbReference type="InterPro" id="IPR001342">
    <property type="entry name" value="HDH_cat"/>
</dbReference>
<dbReference type="EC" id="1.1.1.3" evidence="4"/>
<evidence type="ECO:0000259" key="10">
    <source>
        <dbReference type="Pfam" id="PF00742"/>
    </source>
</evidence>
<reference evidence="12 13" key="1">
    <citation type="journal article" date="2016" name="Int. J. Syst. Evol. Microbiol.">
        <title>Pontibacter aydingkolensis sp. nov., isolated from soil of a salt lake.</title>
        <authorList>
            <person name="Osman G."/>
            <person name="Zhang T."/>
            <person name="Lou K."/>
            <person name="Gao Y."/>
            <person name="Chang W."/>
            <person name="Lin Q."/>
            <person name="Yang H.M."/>
            <person name="Huo X.D."/>
            <person name="Wang N."/>
        </authorList>
    </citation>
    <scope>NUCLEOTIDE SEQUENCE [LARGE SCALE GENOMIC DNA]</scope>
    <source>
        <strain evidence="12 13">KACC 19255</strain>
    </source>
</reference>
<evidence type="ECO:0000259" key="11">
    <source>
        <dbReference type="Pfam" id="PF03447"/>
    </source>
</evidence>
<keyword evidence="8 12" id="KW-0560">Oxidoreductase</keyword>
<keyword evidence="9" id="KW-0486">Methionine biosynthesis</keyword>
<gene>
    <name evidence="12" type="ORF">K0O23_17115</name>
</gene>
<dbReference type="Pfam" id="PF03447">
    <property type="entry name" value="NAD_binding_3"/>
    <property type="match status" value="1"/>
</dbReference>
<name>A0ABS7CY53_9BACT</name>
<dbReference type="NCBIfam" id="NF004976">
    <property type="entry name" value="PRK06349.1"/>
    <property type="match status" value="1"/>
</dbReference>
<accession>A0ABS7CY53</accession>